<evidence type="ECO:0000259" key="1">
    <source>
        <dbReference type="PROSITE" id="PS50878"/>
    </source>
</evidence>
<dbReference type="Proteomes" id="UP001152562">
    <property type="component" value="Unassembled WGS sequence"/>
</dbReference>
<evidence type="ECO:0000313" key="2">
    <source>
        <dbReference type="EMBL" id="CAH4037052.1"/>
    </source>
</evidence>
<organism evidence="2 3">
    <name type="scientific">Pieris brassicae</name>
    <name type="common">White butterfly</name>
    <name type="synonym">Large white butterfly</name>
    <dbReference type="NCBI Taxonomy" id="7116"/>
    <lineage>
        <taxon>Eukaryota</taxon>
        <taxon>Metazoa</taxon>
        <taxon>Ecdysozoa</taxon>
        <taxon>Arthropoda</taxon>
        <taxon>Hexapoda</taxon>
        <taxon>Insecta</taxon>
        <taxon>Pterygota</taxon>
        <taxon>Neoptera</taxon>
        <taxon>Endopterygota</taxon>
        <taxon>Lepidoptera</taxon>
        <taxon>Glossata</taxon>
        <taxon>Ditrysia</taxon>
        <taxon>Papilionoidea</taxon>
        <taxon>Pieridae</taxon>
        <taxon>Pierinae</taxon>
        <taxon>Pieris</taxon>
    </lineage>
</organism>
<proteinExistence type="predicted"/>
<keyword evidence="3" id="KW-1185">Reference proteome</keyword>
<dbReference type="Pfam" id="PF00078">
    <property type="entry name" value="RVT_1"/>
    <property type="match status" value="1"/>
</dbReference>
<dbReference type="EMBL" id="CALOZG010000085">
    <property type="protein sequence ID" value="CAH4037052.1"/>
    <property type="molecule type" value="Genomic_DNA"/>
</dbReference>
<gene>
    <name evidence="2" type="ORF">PIBRA_LOCUS12786</name>
</gene>
<dbReference type="InterPro" id="IPR000477">
    <property type="entry name" value="RT_dom"/>
</dbReference>
<dbReference type="PANTHER" id="PTHR33332">
    <property type="entry name" value="REVERSE TRANSCRIPTASE DOMAIN-CONTAINING PROTEIN"/>
    <property type="match status" value="1"/>
</dbReference>
<reference evidence="2" key="1">
    <citation type="submission" date="2022-05" db="EMBL/GenBank/DDBJ databases">
        <authorList>
            <person name="Okamura Y."/>
        </authorList>
    </citation>
    <scope>NUCLEOTIDE SEQUENCE</scope>
</reference>
<accession>A0A9P0TSK5</accession>
<comment type="caution">
    <text evidence="2">The sequence shown here is derived from an EMBL/GenBank/DDBJ whole genome shotgun (WGS) entry which is preliminary data.</text>
</comment>
<dbReference type="AlphaFoldDB" id="A0A9P0TSK5"/>
<sequence>MDRRAQVIVVYTDYSKCFDRIDHDILLNKLTFMGIHANLHRWFKSYVDSRSQAVVLQGYTSNWMYINSGVPEGSL</sequence>
<evidence type="ECO:0000313" key="3">
    <source>
        <dbReference type="Proteomes" id="UP001152562"/>
    </source>
</evidence>
<protein>
    <recommendedName>
        <fullName evidence="1">Reverse transcriptase domain-containing protein</fullName>
    </recommendedName>
</protein>
<name>A0A9P0TSK5_PIEBR</name>
<feature type="domain" description="Reverse transcriptase" evidence="1">
    <location>
        <begin position="1"/>
        <end position="75"/>
    </location>
</feature>
<dbReference type="PROSITE" id="PS50878">
    <property type="entry name" value="RT_POL"/>
    <property type="match status" value="1"/>
</dbReference>